<dbReference type="OrthoDB" id="2418345at2"/>
<dbReference type="AlphaFoldDB" id="A0A0D6XND7"/>
<evidence type="ECO:0000313" key="1">
    <source>
        <dbReference type="EMBL" id="KIX89726.1"/>
    </source>
</evidence>
<gene>
    <name evidence="2" type="ORF">NCTC13832_01412</name>
    <name evidence="1" type="ORF">TP70_11235</name>
</gene>
<evidence type="ECO:0000313" key="3">
    <source>
        <dbReference type="Proteomes" id="UP000032366"/>
    </source>
</evidence>
<keyword evidence="3" id="KW-1185">Reference proteome</keyword>
<evidence type="ECO:0000313" key="4">
    <source>
        <dbReference type="Proteomes" id="UP000254100"/>
    </source>
</evidence>
<evidence type="ECO:0000313" key="2">
    <source>
        <dbReference type="EMBL" id="SUM57724.1"/>
    </source>
</evidence>
<organism evidence="2 4">
    <name type="scientific">Staphylococcus microti</name>
    <dbReference type="NCBI Taxonomy" id="569857"/>
    <lineage>
        <taxon>Bacteria</taxon>
        <taxon>Bacillati</taxon>
        <taxon>Bacillota</taxon>
        <taxon>Bacilli</taxon>
        <taxon>Bacillales</taxon>
        <taxon>Staphylococcaceae</taxon>
        <taxon>Staphylococcus</taxon>
    </lineage>
</organism>
<name>A0A0D6XND7_9STAP</name>
<proteinExistence type="predicted"/>
<reference evidence="2 4" key="2">
    <citation type="submission" date="2018-06" db="EMBL/GenBank/DDBJ databases">
        <authorList>
            <consortium name="Pathogen Informatics"/>
            <person name="Doyle S."/>
        </authorList>
    </citation>
    <scope>NUCLEOTIDE SEQUENCE [LARGE SCALE GENOMIC DNA]</scope>
    <source>
        <strain evidence="2 4">NCTC13832</strain>
    </source>
</reference>
<protein>
    <submittedName>
        <fullName evidence="2">Uncharacterized protein</fullName>
    </submittedName>
</protein>
<reference evidence="1 3" key="1">
    <citation type="submission" date="2015-01" db="EMBL/GenBank/DDBJ databases">
        <authorList>
            <person name="Guo J."/>
        </authorList>
    </citation>
    <scope>NUCLEOTIDE SEQUENCE [LARGE SCALE GENOMIC DNA]</scope>
    <source>
        <strain evidence="1 3">DSM 22147</strain>
    </source>
</reference>
<dbReference type="EMBL" id="JXWY01000175">
    <property type="protein sequence ID" value="KIX89726.1"/>
    <property type="molecule type" value="Genomic_DNA"/>
</dbReference>
<dbReference type="EMBL" id="UHDT01000001">
    <property type="protein sequence ID" value="SUM57724.1"/>
    <property type="molecule type" value="Genomic_DNA"/>
</dbReference>
<dbReference type="RefSeq" id="WP_044361694.1">
    <property type="nucleotide sequence ID" value="NZ_JXWY01000175.1"/>
</dbReference>
<sequence>MIGQTNLFDDVIKTEERFVIVVQSLEEKHGQLLKRTLREYSSLTHEQMDNLYQHLKELYLDEPFEDNQSAFAITIYTNQEYAADNIYAHIKRHRGQKEWTHTAK</sequence>
<accession>A0A0D6XND7</accession>
<dbReference type="Proteomes" id="UP000032366">
    <property type="component" value="Unassembled WGS sequence"/>
</dbReference>
<dbReference type="Proteomes" id="UP000254100">
    <property type="component" value="Unassembled WGS sequence"/>
</dbReference>